<accession>A0ABD5YJ70</accession>
<name>A0ABD5YJ70_9EURY</name>
<dbReference type="Pfam" id="PF09360">
    <property type="entry name" value="zf-CDGSH"/>
    <property type="match status" value="1"/>
</dbReference>
<dbReference type="EMBL" id="JBHSZZ010000053">
    <property type="protein sequence ID" value="MFC7187628.1"/>
    <property type="molecule type" value="Genomic_DNA"/>
</dbReference>
<dbReference type="AlphaFoldDB" id="A0ABD5YJ70"/>
<evidence type="ECO:0000256" key="2">
    <source>
        <dbReference type="ARBA" id="ARBA00022723"/>
    </source>
</evidence>
<sequence>MGREVTHTATGPTPVGEEDLEEQGGTAFICQCGLSDTKPYCDGSHNETDDEEEGKTYKYVDGERREVEEIAYSDE</sequence>
<dbReference type="Gene3D" id="3.40.5.90">
    <property type="entry name" value="CDGSH iron-sulfur domain, mitoNEET-type"/>
    <property type="match status" value="1"/>
</dbReference>
<keyword evidence="2" id="KW-0479">Metal-binding</keyword>
<dbReference type="GO" id="GO:0051537">
    <property type="term" value="F:2 iron, 2 sulfur cluster binding"/>
    <property type="evidence" value="ECO:0007669"/>
    <property type="project" value="UniProtKB-KW"/>
</dbReference>
<keyword evidence="3" id="KW-0408">Iron</keyword>
<feature type="domain" description="Iron-binding zinc finger CDGSH type" evidence="6">
    <location>
        <begin position="10"/>
        <end position="51"/>
    </location>
</feature>
<feature type="region of interest" description="Disordered" evidence="5">
    <location>
        <begin position="1"/>
        <end position="22"/>
    </location>
</feature>
<proteinExistence type="predicted"/>
<protein>
    <submittedName>
        <fullName evidence="7">CDGSH iron-sulfur domain-containing protein</fullName>
    </submittedName>
</protein>
<dbReference type="InterPro" id="IPR042216">
    <property type="entry name" value="MitoNEET_CISD"/>
</dbReference>
<evidence type="ECO:0000313" key="7">
    <source>
        <dbReference type="EMBL" id="MFC7187628.1"/>
    </source>
</evidence>
<keyword evidence="4" id="KW-0411">Iron-sulfur</keyword>
<evidence type="ECO:0000256" key="3">
    <source>
        <dbReference type="ARBA" id="ARBA00023004"/>
    </source>
</evidence>
<organism evidence="7 8">
    <name type="scientific">Halorubrum yunnanense</name>
    <dbReference type="NCBI Taxonomy" id="1526162"/>
    <lineage>
        <taxon>Archaea</taxon>
        <taxon>Methanobacteriati</taxon>
        <taxon>Methanobacteriota</taxon>
        <taxon>Stenosarchaea group</taxon>
        <taxon>Halobacteria</taxon>
        <taxon>Halobacteriales</taxon>
        <taxon>Haloferacaceae</taxon>
        <taxon>Halorubrum</taxon>
    </lineage>
</organism>
<comment type="caution">
    <text evidence="7">The sequence shown here is derived from an EMBL/GenBank/DDBJ whole genome shotgun (WGS) entry which is preliminary data.</text>
</comment>
<evidence type="ECO:0000256" key="4">
    <source>
        <dbReference type="ARBA" id="ARBA00023014"/>
    </source>
</evidence>
<keyword evidence="8" id="KW-1185">Reference proteome</keyword>
<keyword evidence="1" id="KW-0001">2Fe-2S</keyword>
<reference evidence="7 8" key="1">
    <citation type="journal article" date="2019" name="Int. J. Syst. Evol. Microbiol.">
        <title>The Global Catalogue of Microorganisms (GCM) 10K type strain sequencing project: providing services to taxonomists for standard genome sequencing and annotation.</title>
        <authorList>
            <consortium name="The Broad Institute Genomics Platform"/>
            <consortium name="The Broad Institute Genome Sequencing Center for Infectious Disease"/>
            <person name="Wu L."/>
            <person name="Ma J."/>
        </authorList>
    </citation>
    <scope>NUCLEOTIDE SEQUENCE [LARGE SCALE GENOMIC DNA]</scope>
    <source>
        <strain evidence="7 8">Q85</strain>
    </source>
</reference>
<evidence type="ECO:0000259" key="6">
    <source>
        <dbReference type="SMART" id="SM00704"/>
    </source>
</evidence>
<dbReference type="GO" id="GO:0046872">
    <property type="term" value="F:metal ion binding"/>
    <property type="evidence" value="ECO:0007669"/>
    <property type="project" value="UniProtKB-KW"/>
</dbReference>
<evidence type="ECO:0000313" key="8">
    <source>
        <dbReference type="Proteomes" id="UP001596390"/>
    </source>
</evidence>
<dbReference type="Proteomes" id="UP001596390">
    <property type="component" value="Unassembled WGS sequence"/>
</dbReference>
<gene>
    <name evidence="7" type="ORF">ACFQMK_12175</name>
</gene>
<dbReference type="GO" id="GO:0005737">
    <property type="term" value="C:cytoplasm"/>
    <property type="evidence" value="ECO:0007669"/>
    <property type="project" value="UniProtKB-ARBA"/>
</dbReference>
<dbReference type="RefSeq" id="WP_267665045.1">
    <property type="nucleotide sequence ID" value="NZ_JAODIX010000053.1"/>
</dbReference>
<dbReference type="SMART" id="SM00704">
    <property type="entry name" value="ZnF_CDGSH"/>
    <property type="match status" value="1"/>
</dbReference>
<evidence type="ECO:0000256" key="5">
    <source>
        <dbReference type="SAM" id="MobiDB-lite"/>
    </source>
</evidence>
<dbReference type="InterPro" id="IPR018967">
    <property type="entry name" value="FeS-contain_CDGSH-typ"/>
</dbReference>
<evidence type="ECO:0000256" key="1">
    <source>
        <dbReference type="ARBA" id="ARBA00022714"/>
    </source>
</evidence>